<proteinExistence type="predicted"/>
<dbReference type="Proteomes" id="UP000008461">
    <property type="component" value="Chromosome"/>
</dbReference>
<name>F4L2T4_HALH1</name>
<keyword evidence="5" id="KW-1185">Reference proteome</keyword>
<feature type="domain" description="Effector-associated" evidence="3">
    <location>
        <begin position="53"/>
        <end position="130"/>
    </location>
</feature>
<dbReference type="KEGG" id="hhy:Halhy_0740"/>
<protein>
    <submittedName>
        <fullName evidence="4">Sulphatase-modifying factor protein</fullName>
    </submittedName>
</protein>
<feature type="region of interest" description="Disordered" evidence="1">
    <location>
        <begin position="348"/>
        <end position="370"/>
    </location>
</feature>
<dbReference type="eggNOG" id="COG1262">
    <property type="taxonomic scope" value="Bacteria"/>
</dbReference>
<evidence type="ECO:0000313" key="4">
    <source>
        <dbReference type="EMBL" id="AEE48648.1"/>
    </source>
</evidence>
<feature type="compositionally biased region" description="Polar residues" evidence="1">
    <location>
        <begin position="353"/>
        <end position="365"/>
    </location>
</feature>
<dbReference type="InterPro" id="IPR016187">
    <property type="entry name" value="CTDL_fold"/>
</dbReference>
<organism evidence="4 5">
    <name type="scientific">Haliscomenobacter hydrossis (strain ATCC 27775 / DSM 1100 / LMG 10767 / O)</name>
    <dbReference type="NCBI Taxonomy" id="760192"/>
    <lineage>
        <taxon>Bacteria</taxon>
        <taxon>Pseudomonadati</taxon>
        <taxon>Bacteroidota</taxon>
        <taxon>Saprospiria</taxon>
        <taxon>Saprospirales</taxon>
        <taxon>Haliscomenobacteraceae</taxon>
        <taxon>Haliscomenobacter</taxon>
    </lineage>
</organism>
<evidence type="ECO:0000259" key="3">
    <source>
        <dbReference type="Pfam" id="PF19964"/>
    </source>
</evidence>
<evidence type="ECO:0000259" key="2">
    <source>
        <dbReference type="Pfam" id="PF03781"/>
    </source>
</evidence>
<dbReference type="InterPro" id="IPR045439">
    <property type="entry name" value="EAD11"/>
</dbReference>
<dbReference type="InterPro" id="IPR005532">
    <property type="entry name" value="SUMF_dom"/>
</dbReference>
<evidence type="ECO:0000256" key="1">
    <source>
        <dbReference type="SAM" id="MobiDB-lite"/>
    </source>
</evidence>
<evidence type="ECO:0000313" key="5">
    <source>
        <dbReference type="Proteomes" id="UP000008461"/>
    </source>
</evidence>
<gene>
    <name evidence="4" type="ordered locus">Halhy_0740</name>
</gene>
<feature type="domain" description="Sulfatase-modifying factor enzyme-like" evidence="2">
    <location>
        <begin position="382"/>
        <end position="455"/>
    </location>
</feature>
<dbReference type="STRING" id="760192.Halhy_0740"/>
<dbReference type="SUPFAM" id="SSF56436">
    <property type="entry name" value="C-type lectin-like"/>
    <property type="match status" value="1"/>
</dbReference>
<dbReference type="AlphaFoldDB" id="F4L2T4"/>
<dbReference type="InterPro" id="IPR042095">
    <property type="entry name" value="SUMF_sf"/>
</dbReference>
<reference key="2">
    <citation type="submission" date="2011-04" db="EMBL/GenBank/DDBJ databases">
        <title>Complete sequence of chromosome of Haliscomenobacter hydrossis DSM 1100.</title>
        <authorList>
            <consortium name="US DOE Joint Genome Institute (JGI-PGF)"/>
            <person name="Lucas S."/>
            <person name="Han J."/>
            <person name="Lapidus A."/>
            <person name="Bruce D."/>
            <person name="Goodwin L."/>
            <person name="Pitluck S."/>
            <person name="Peters L."/>
            <person name="Kyrpides N."/>
            <person name="Mavromatis K."/>
            <person name="Ivanova N."/>
            <person name="Ovchinnikova G."/>
            <person name="Pagani I."/>
            <person name="Daligault H."/>
            <person name="Detter J.C."/>
            <person name="Han C."/>
            <person name="Land M."/>
            <person name="Hauser L."/>
            <person name="Markowitz V."/>
            <person name="Cheng J.-F."/>
            <person name="Hugenholtz P."/>
            <person name="Woyke T."/>
            <person name="Wu D."/>
            <person name="Verbarg S."/>
            <person name="Frueling A."/>
            <person name="Brambilla E."/>
            <person name="Klenk H.-P."/>
            <person name="Eisen J.A."/>
        </authorList>
    </citation>
    <scope>NUCLEOTIDE SEQUENCE</scope>
    <source>
        <strain>DSM 1100</strain>
    </source>
</reference>
<dbReference type="Pfam" id="PF19964">
    <property type="entry name" value="EAD11"/>
    <property type="match status" value="1"/>
</dbReference>
<dbReference type="Pfam" id="PF03781">
    <property type="entry name" value="FGE-sulfatase"/>
    <property type="match status" value="1"/>
</dbReference>
<dbReference type="HOGENOM" id="CLU_590197_0_0_10"/>
<dbReference type="EMBL" id="CP002691">
    <property type="protein sequence ID" value="AEE48648.1"/>
    <property type="molecule type" value="Genomic_DNA"/>
</dbReference>
<accession>F4L2T4</accession>
<sequence length="463" mass="51394">MGVGINFLRRIDYAQAFKHSNFPPKKTYLYPHTPHHAGKTITTMPLAQPIAALRQELNKLLADDDLPAGLKLCKGLLPENGEKFKLILAMQAQLQLLNKENIKGKITQEEYARRLAIIVDAFITFVAELETLDFDPPAIDPDADAQNGAQTGHVLYRVPHSMALGKASICTIRVAIDEDAILEDIIIDKDTRLKEKIEVSERMSAEILGTESEAFDILALNAKDQRVHPTGYTQWLFRVTPLLEGEHLLLVKVSLLEFDPNTKEYVPRDVSVLETVVVASAPQHSDEEEVPLKSVGKSFVVGQKVDKKPNINIDIGTFNPALEITGATELNLDDLSDILIPIVKNSGKKETKTGAQPSPKSPTHSAHSDPFHKEMVLVKGSDFYLSQSAVTFAQWRAVMGSNASSFDGCDQCSIEHINWEDIQAFLKTLNAQTGRQYRLPTEAEWEYAVSVGYQNNLGFRLAL</sequence>
<reference evidence="4 5" key="1">
    <citation type="journal article" date="2011" name="Stand. Genomic Sci.">
        <title>Complete genome sequence of Haliscomenobacter hydrossis type strain (O).</title>
        <authorList>
            <consortium name="US DOE Joint Genome Institute (JGI-PGF)"/>
            <person name="Daligault H."/>
            <person name="Lapidus A."/>
            <person name="Zeytun A."/>
            <person name="Nolan M."/>
            <person name="Lucas S."/>
            <person name="Del Rio T.G."/>
            <person name="Tice H."/>
            <person name="Cheng J.F."/>
            <person name="Tapia R."/>
            <person name="Han C."/>
            <person name="Goodwin L."/>
            <person name="Pitluck S."/>
            <person name="Liolios K."/>
            <person name="Pagani I."/>
            <person name="Ivanova N."/>
            <person name="Huntemann M."/>
            <person name="Mavromatis K."/>
            <person name="Mikhailova N."/>
            <person name="Pati A."/>
            <person name="Chen A."/>
            <person name="Palaniappan K."/>
            <person name="Land M."/>
            <person name="Hauser L."/>
            <person name="Brambilla E.M."/>
            <person name="Rohde M."/>
            <person name="Verbarg S."/>
            <person name="Goker M."/>
            <person name="Bristow J."/>
            <person name="Eisen J.A."/>
            <person name="Markowitz V."/>
            <person name="Hugenholtz P."/>
            <person name="Kyrpides N.C."/>
            <person name="Klenk H.P."/>
            <person name="Woyke T."/>
        </authorList>
    </citation>
    <scope>NUCLEOTIDE SEQUENCE [LARGE SCALE GENOMIC DNA]</scope>
    <source>
        <strain evidence="5">ATCC 27775 / DSM 1100 / LMG 10767 / O</strain>
    </source>
</reference>
<dbReference type="Gene3D" id="3.90.1580.10">
    <property type="entry name" value="paralog of FGE (formylglycine-generating enzyme)"/>
    <property type="match status" value="1"/>
</dbReference>